<proteinExistence type="predicted"/>
<organism evidence="1 2">
    <name type="scientific">Toxoplasma gondii COUG</name>
    <dbReference type="NCBI Taxonomy" id="1074873"/>
    <lineage>
        <taxon>Eukaryota</taxon>
        <taxon>Sar</taxon>
        <taxon>Alveolata</taxon>
        <taxon>Apicomplexa</taxon>
        <taxon>Conoidasida</taxon>
        <taxon>Coccidia</taxon>
        <taxon>Eucoccidiorida</taxon>
        <taxon>Eimeriorina</taxon>
        <taxon>Sarcocystidae</taxon>
        <taxon>Toxoplasma</taxon>
    </lineage>
</organism>
<evidence type="ECO:0000313" key="1">
    <source>
        <dbReference type="EMBL" id="PIL99935.1"/>
    </source>
</evidence>
<dbReference type="AlphaFoldDB" id="A0A2G8XY49"/>
<evidence type="ECO:0000313" key="2">
    <source>
        <dbReference type="Proteomes" id="UP000236343"/>
    </source>
</evidence>
<dbReference type="Proteomes" id="UP000236343">
    <property type="component" value="Unassembled WGS sequence"/>
</dbReference>
<dbReference type="VEuPathDB" id="ToxoDB:TGCOUG_220125"/>
<comment type="caution">
    <text evidence="1">The sequence shown here is derived from an EMBL/GenBank/DDBJ whole genome shotgun (WGS) entry which is preliminary data.</text>
</comment>
<gene>
    <name evidence="1" type="ORF">TGCOUG_220125</name>
</gene>
<protein>
    <submittedName>
        <fullName evidence="1">Uncharacterized protein</fullName>
    </submittedName>
</protein>
<accession>A0A2G8XY49</accession>
<sequence length="228" mass="25844">MDMNTGEFGYGLFMLPSIHCSRSIVVRICSAGDPPCFQPFRCRSPWLGELQLCTRPEACVQRRGELLASKRTEPQLGLRVPEALQMDLSLCRQSKQPLHMNWKSMGSRDTRLQLLLNAQSPRKHRGIHSAVLRRLRQREGGRGGRLLGSRVFHGTVAQDVAFARLACAFFSVILARVLRIFEVDWERNLAPHPLSTRLLPMPLLLFLPVPLPLPCPLSPSFDQQRNED</sequence>
<dbReference type="EMBL" id="AGQR02002127">
    <property type="protein sequence ID" value="PIL99935.1"/>
    <property type="molecule type" value="Genomic_DNA"/>
</dbReference>
<name>A0A2G8XY49_TOXGO</name>
<reference evidence="1 2" key="1">
    <citation type="journal article" date="2016" name="Nat. Commun.">
        <title>Local admixture of amplified and diversified secreted pathogenesis determinants shapes mosaic Toxoplasma gondii genomes.</title>
        <authorList>
            <person name="Lorenzi H."/>
            <person name="Khan A."/>
            <person name="Behnke M.S."/>
            <person name="Namasivayam S."/>
            <person name="Swapna L.S."/>
            <person name="Hadjithomas M."/>
            <person name="Karamycheva S."/>
            <person name="Pinney D."/>
            <person name="Brunk B.P."/>
            <person name="Ajioka J.W."/>
            <person name="Ajzenberg D."/>
            <person name="Boothroyd J.C."/>
            <person name="Boyle J.P."/>
            <person name="Darde M.L."/>
            <person name="Diaz-Miranda M.A."/>
            <person name="Dubey J.P."/>
            <person name="Fritz H.M."/>
            <person name="Gennari S.M."/>
            <person name="Gregory B.D."/>
            <person name="Kim K."/>
            <person name="Saeij J.P."/>
            <person name="Su C."/>
            <person name="White M.W."/>
            <person name="Zhu X.Q."/>
            <person name="Howe D.K."/>
            <person name="Rosenthal B.M."/>
            <person name="Grigg M.E."/>
            <person name="Parkinson J."/>
            <person name="Liu L."/>
            <person name="Kissinger J.C."/>
            <person name="Roos D.S."/>
            <person name="Sibley L.D."/>
        </authorList>
    </citation>
    <scope>NUCLEOTIDE SEQUENCE [LARGE SCALE GENOMIC DNA]</scope>
    <source>
        <strain evidence="1 2">COUG</strain>
    </source>
</reference>